<evidence type="ECO:0000313" key="3">
    <source>
        <dbReference type="Proteomes" id="UP000053558"/>
    </source>
</evidence>
<evidence type="ECO:0000313" key="2">
    <source>
        <dbReference type="EMBL" id="EIW80809.1"/>
    </source>
</evidence>
<keyword evidence="3" id="KW-1185">Reference proteome</keyword>
<dbReference type="RefSeq" id="XP_007769661.1">
    <property type="nucleotide sequence ID" value="XM_007771471.1"/>
</dbReference>
<organism evidence="2 3">
    <name type="scientific">Coniophora puteana (strain RWD-64-598)</name>
    <name type="common">Brown rot fungus</name>
    <dbReference type="NCBI Taxonomy" id="741705"/>
    <lineage>
        <taxon>Eukaryota</taxon>
        <taxon>Fungi</taxon>
        <taxon>Dikarya</taxon>
        <taxon>Basidiomycota</taxon>
        <taxon>Agaricomycotina</taxon>
        <taxon>Agaricomycetes</taxon>
        <taxon>Agaricomycetidae</taxon>
        <taxon>Boletales</taxon>
        <taxon>Coniophorineae</taxon>
        <taxon>Coniophoraceae</taxon>
        <taxon>Coniophora</taxon>
    </lineage>
</organism>
<comment type="caution">
    <text evidence="2">The sequence shown here is derived from an EMBL/GenBank/DDBJ whole genome shotgun (WGS) entry which is preliminary data.</text>
</comment>
<feature type="region of interest" description="Disordered" evidence="1">
    <location>
        <begin position="1"/>
        <end position="41"/>
    </location>
</feature>
<dbReference type="KEGG" id="cput:CONPUDRAFT_82850"/>
<dbReference type="GeneID" id="19210489"/>
<dbReference type="AlphaFoldDB" id="A0A5M3MNR9"/>
<dbReference type="EMBL" id="JH711579">
    <property type="protein sequence ID" value="EIW80809.1"/>
    <property type="molecule type" value="Genomic_DNA"/>
</dbReference>
<sequence>MGHCQNITESGAAVKRKQSAESPNDGKSIKRRKPNHGKPEPEYMMLEVPLVYEGEISEVVRMWTLSIPLTY</sequence>
<protein>
    <submittedName>
        <fullName evidence="2">Uncharacterized protein</fullName>
    </submittedName>
</protein>
<name>A0A5M3MNR9_CONPW</name>
<proteinExistence type="predicted"/>
<reference evidence="3" key="1">
    <citation type="journal article" date="2012" name="Science">
        <title>The Paleozoic origin of enzymatic lignin decomposition reconstructed from 31 fungal genomes.</title>
        <authorList>
            <person name="Floudas D."/>
            <person name="Binder M."/>
            <person name="Riley R."/>
            <person name="Barry K."/>
            <person name="Blanchette R.A."/>
            <person name="Henrissat B."/>
            <person name="Martinez A.T."/>
            <person name="Otillar R."/>
            <person name="Spatafora J.W."/>
            <person name="Yadav J.S."/>
            <person name="Aerts A."/>
            <person name="Benoit I."/>
            <person name="Boyd A."/>
            <person name="Carlson A."/>
            <person name="Copeland A."/>
            <person name="Coutinho P.M."/>
            <person name="de Vries R.P."/>
            <person name="Ferreira P."/>
            <person name="Findley K."/>
            <person name="Foster B."/>
            <person name="Gaskell J."/>
            <person name="Glotzer D."/>
            <person name="Gorecki P."/>
            <person name="Heitman J."/>
            <person name="Hesse C."/>
            <person name="Hori C."/>
            <person name="Igarashi K."/>
            <person name="Jurgens J.A."/>
            <person name="Kallen N."/>
            <person name="Kersten P."/>
            <person name="Kohler A."/>
            <person name="Kuees U."/>
            <person name="Kumar T.K.A."/>
            <person name="Kuo A."/>
            <person name="LaButti K."/>
            <person name="Larrondo L.F."/>
            <person name="Lindquist E."/>
            <person name="Ling A."/>
            <person name="Lombard V."/>
            <person name="Lucas S."/>
            <person name="Lundell T."/>
            <person name="Martin R."/>
            <person name="McLaughlin D.J."/>
            <person name="Morgenstern I."/>
            <person name="Morin E."/>
            <person name="Murat C."/>
            <person name="Nagy L.G."/>
            <person name="Nolan M."/>
            <person name="Ohm R.A."/>
            <person name="Patyshakuliyeva A."/>
            <person name="Rokas A."/>
            <person name="Ruiz-Duenas F.J."/>
            <person name="Sabat G."/>
            <person name="Salamov A."/>
            <person name="Samejima M."/>
            <person name="Schmutz J."/>
            <person name="Slot J.C."/>
            <person name="St John F."/>
            <person name="Stenlid J."/>
            <person name="Sun H."/>
            <person name="Sun S."/>
            <person name="Syed K."/>
            <person name="Tsang A."/>
            <person name="Wiebenga A."/>
            <person name="Young D."/>
            <person name="Pisabarro A."/>
            <person name="Eastwood D.C."/>
            <person name="Martin F."/>
            <person name="Cullen D."/>
            <person name="Grigoriev I.V."/>
            <person name="Hibbett D.S."/>
        </authorList>
    </citation>
    <scope>NUCLEOTIDE SEQUENCE [LARGE SCALE GENOMIC DNA]</scope>
    <source>
        <strain evidence="3">RWD-64-598 SS2</strain>
    </source>
</reference>
<gene>
    <name evidence="2" type="ORF">CONPUDRAFT_82850</name>
</gene>
<accession>A0A5M3MNR9</accession>
<evidence type="ECO:0000256" key="1">
    <source>
        <dbReference type="SAM" id="MobiDB-lite"/>
    </source>
</evidence>
<dbReference type="Proteomes" id="UP000053558">
    <property type="component" value="Unassembled WGS sequence"/>
</dbReference>